<comment type="caution">
    <text evidence="1">The sequence shown here is derived from an EMBL/GenBank/DDBJ whole genome shotgun (WGS) entry which is preliminary data.</text>
</comment>
<dbReference type="Proteomes" id="UP000247540">
    <property type="component" value="Unassembled WGS sequence"/>
</dbReference>
<gene>
    <name evidence="1" type="ORF">DFQ15_102243</name>
</gene>
<dbReference type="RefSeq" id="WP_110464468.1">
    <property type="nucleotide sequence ID" value="NZ_JAMOFZ010000001.1"/>
</dbReference>
<sequence length="134" mass="14587">MRKFVLDPDMVTMGGVFYPTGHVVVMFPEAADAQSTGEALLEAGFTADEVFSVDPATTRREISRTDDGADIPLPSVGTEGATVRAFDELASKGHHGLVIRAESADETERAMEVVRKVPFSLAQKYRMLVIEDLK</sequence>
<protein>
    <submittedName>
        <fullName evidence="1">Uncharacterized protein</fullName>
    </submittedName>
</protein>
<dbReference type="AlphaFoldDB" id="A0A318SLY1"/>
<organism evidence="1 2">
    <name type="scientific">Xylophilus ampelinus</name>
    <dbReference type="NCBI Taxonomy" id="54067"/>
    <lineage>
        <taxon>Bacteria</taxon>
        <taxon>Pseudomonadati</taxon>
        <taxon>Pseudomonadota</taxon>
        <taxon>Betaproteobacteria</taxon>
        <taxon>Burkholderiales</taxon>
        <taxon>Xylophilus</taxon>
    </lineage>
</organism>
<evidence type="ECO:0000313" key="2">
    <source>
        <dbReference type="Proteomes" id="UP000247540"/>
    </source>
</evidence>
<dbReference type="OrthoDB" id="7064156at2"/>
<proteinExistence type="predicted"/>
<reference evidence="1 2" key="1">
    <citation type="submission" date="2018-06" db="EMBL/GenBank/DDBJ databases">
        <title>Genomic Encyclopedia of Type Strains, Phase III (KMG-III): the genomes of soil and plant-associated and newly described type strains.</title>
        <authorList>
            <person name="Whitman W."/>
        </authorList>
    </citation>
    <scope>NUCLEOTIDE SEQUENCE [LARGE SCALE GENOMIC DNA]</scope>
    <source>
        <strain evidence="1 2">CECT 7646</strain>
    </source>
</reference>
<name>A0A318SLY1_9BURK</name>
<dbReference type="EMBL" id="QJTC01000002">
    <property type="protein sequence ID" value="PYE79508.1"/>
    <property type="molecule type" value="Genomic_DNA"/>
</dbReference>
<evidence type="ECO:0000313" key="1">
    <source>
        <dbReference type="EMBL" id="PYE79508.1"/>
    </source>
</evidence>
<keyword evidence="2" id="KW-1185">Reference proteome</keyword>
<accession>A0A318SLY1</accession>